<accession>A4BB06</accession>
<dbReference type="AlphaFoldDB" id="A4BB06"/>
<sequence length="175" mass="20237">MDHYKKARLNDESRKNDNQHWLADQSQLHSLSPTELLDKIARAMTFRELSSSLDLIVRKTNPCELKSEQSKPLYSLLRTFWNSLFDECKNTGFDIKNIQFMVSHYPNSMLLDASCSTLRGSEEAPDKLFQNTYKVIQGMLPPEIRAQRVSISQIHGFHNLRVAIQFTDFKVSNLS</sequence>
<name>A4BB06_9GAMM</name>
<comment type="caution">
    <text evidence="1">The sequence shown here is derived from an EMBL/GenBank/DDBJ whole genome shotgun (WGS) entry which is preliminary data.</text>
</comment>
<dbReference type="RefSeq" id="WP_008041866.1">
    <property type="nucleotide sequence ID" value="NZ_CH724149.1"/>
</dbReference>
<reference evidence="1 2" key="1">
    <citation type="submission" date="2006-02" db="EMBL/GenBank/DDBJ databases">
        <authorList>
            <person name="Pinhassi J."/>
            <person name="Pedros-Alio C."/>
            <person name="Ferriera S."/>
            <person name="Johnson J."/>
            <person name="Kravitz S."/>
            <person name="Halpern A."/>
            <person name="Remington K."/>
            <person name="Beeson K."/>
            <person name="Tran B."/>
            <person name="Rogers Y.-H."/>
            <person name="Friedman R."/>
            <person name="Venter J.C."/>
        </authorList>
    </citation>
    <scope>NUCLEOTIDE SEQUENCE [LARGE SCALE GENOMIC DNA]</scope>
    <source>
        <strain evidence="1 2">MED297</strain>
    </source>
</reference>
<proteinExistence type="predicted"/>
<organism evidence="1 2">
    <name type="scientific">Reinekea blandensis MED297</name>
    <dbReference type="NCBI Taxonomy" id="314283"/>
    <lineage>
        <taxon>Bacteria</taxon>
        <taxon>Pseudomonadati</taxon>
        <taxon>Pseudomonadota</taxon>
        <taxon>Gammaproteobacteria</taxon>
        <taxon>Oceanospirillales</taxon>
        <taxon>Saccharospirillaceae</taxon>
        <taxon>Reinekea</taxon>
    </lineage>
</organism>
<evidence type="ECO:0000313" key="2">
    <source>
        <dbReference type="Proteomes" id="UP000005953"/>
    </source>
</evidence>
<dbReference type="EMBL" id="AAOE01000003">
    <property type="protein sequence ID" value="EAR10619.1"/>
    <property type="molecule type" value="Genomic_DNA"/>
</dbReference>
<keyword evidence="2" id="KW-1185">Reference proteome</keyword>
<dbReference type="Proteomes" id="UP000005953">
    <property type="component" value="Unassembled WGS sequence"/>
</dbReference>
<protein>
    <submittedName>
        <fullName evidence="1">Uncharacterized protein</fullName>
    </submittedName>
</protein>
<dbReference type="HOGENOM" id="CLU_1531316_0_0_6"/>
<evidence type="ECO:0000313" key="1">
    <source>
        <dbReference type="EMBL" id="EAR10619.1"/>
    </source>
</evidence>
<gene>
    <name evidence="1" type="ORF">MED297_11405</name>
</gene>